<evidence type="ECO:0000313" key="1">
    <source>
        <dbReference type="EMBL" id="TPF76725.1"/>
    </source>
</evidence>
<keyword evidence="2" id="KW-1185">Reference proteome</keyword>
<gene>
    <name evidence="1" type="ORF">FHY56_04320</name>
</gene>
<dbReference type="EMBL" id="VEWJ01000002">
    <property type="protein sequence ID" value="TPF76725.1"/>
    <property type="molecule type" value="Genomic_DNA"/>
</dbReference>
<name>A0A502BR52_9HYPH</name>
<proteinExistence type="predicted"/>
<dbReference type="InterPro" id="IPR019546">
    <property type="entry name" value="TAT_signal_bac_arc"/>
</dbReference>
<dbReference type="RefSeq" id="WP_140903937.1">
    <property type="nucleotide sequence ID" value="NZ_JBHTMD010000020.1"/>
</dbReference>
<accession>A0A502BR52</accession>
<evidence type="ECO:0000313" key="2">
    <source>
        <dbReference type="Proteomes" id="UP000315388"/>
    </source>
</evidence>
<organism evidence="1 2">
    <name type="scientific">Brucella gallinifaecis</name>
    <dbReference type="NCBI Taxonomy" id="215590"/>
    <lineage>
        <taxon>Bacteria</taxon>
        <taxon>Pseudomonadati</taxon>
        <taxon>Pseudomonadota</taxon>
        <taxon>Alphaproteobacteria</taxon>
        <taxon>Hyphomicrobiales</taxon>
        <taxon>Brucellaceae</taxon>
        <taxon>Brucella/Ochrobactrum group</taxon>
        <taxon>Brucella</taxon>
    </lineage>
</organism>
<protein>
    <submittedName>
        <fullName evidence="1">Twin-arginine translocation signal domain-containing protein</fullName>
    </submittedName>
</protein>
<dbReference type="AlphaFoldDB" id="A0A502BR52"/>
<dbReference type="NCBIfam" id="TIGR01409">
    <property type="entry name" value="TAT_signal_seq"/>
    <property type="match status" value="1"/>
</dbReference>
<reference evidence="1 2" key="1">
    <citation type="journal article" date="2003" name="Int. J. Syst. Evol. Microbiol.">
        <title>Towards a standardized format for the description of a novel species (of an established genus): Ochrobactrum gallinifaecis sp. nov.</title>
        <authorList>
            <person name="Kampfer P."/>
            <person name="Buczolits S."/>
            <person name="Albrecht A."/>
            <person name="Busse H.J."/>
            <person name="Stackebrandt E."/>
        </authorList>
    </citation>
    <scope>NUCLEOTIDE SEQUENCE [LARGE SCALE GENOMIC DNA]</scope>
    <source>
        <strain evidence="1 2">ISO 196</strain>
    </source>
</reference>
<comment type="caution">
    <text evidence="1">The sequence shown here is derived from an EMBL/GenBank/DDBJ whole genome shotgun (WGS) entry which is preliminary data.</text>
</comment>
<sequence>MNRRSFLSFIGLAPVAAALPAMADTSMRDSPSMC</sequence>
<dbReference type="Proteomes" id="UP000315388">
    <property type="component" value="Unassembled WGS sequence"/>
</dbReference>